<protein>
    <submittedName>
        <fullName evidence="2">DUF3225 domain-containing protein</fullName>
    </submittedName>
</protein>
<dbReference type="Gene3D" id="3.10.450.50">
    <property type="match status" value="1"/>
</dbReference>
<dbReference type="InterPro" id="IPR027843">
    <property type="entry name" value="DUF4440"/>
</dbReference>
<dbReference type="AlphaFoldDB" id="A0A6N8SNQ3"/>
<dbReference type="SUPFAM" id="SSF54427">
    <property type="entry name" value="NTF2-like"/>
    <property type="match status" value="1"/>
</dbReference>
<reference evidence="2 3" key="1">
    <citation type="submission" date="2019-12" db="EMBL/GenBank/DDBJ databases">
        <title>Shinella kummerowiae sp. nov., a symbiotic bacterium isolated from root nodules of the herbal legume Kummerowia stipulacea.</title>
        <authorList>
            <person name="Gao J."/>
        </authorList>
    </citation>
    <scope>NUCLEOTIDE SEQUENCE [LARGE SCALE GENOMIC DNA]</scope>
    <source>
        <strain evidence="2 3">CCBAU 25048</strain>
    </source>
</reference>
<proteinExistence type="predicted"/>
<dbReference type="InterPro" id="IPR032710">
    <property type="entry name" value="NTF2-like_dom_sf"/>
</dbReference>
<dbReference type="Proteomes" id="UP000435802">
    <property type="component" value="Unassembled WGS sequence"/>
</dbReference>
<sequence length="126" mass="14001">MDDIAEVKYCEQQLREAILHSDVTQLDRLLSDGLIFINQDGARLSKADDIAAHRSDLLAIKTLSEKGECVIQRFGDTATVCLTTEVAGEYADQQFGGTFAYSRIWHQKDGRWQVLLAHCSAVNLTG</sequence>
<gene>
    <name evidence="2" type="ORF">GR138_25615</name>
</gene>
<evidence type="ECO:0000259" key="1">
    <source>
        <dbReference type="Pfam" id="PF14534"/>
    </source>
</evidence>
<dbReference type="RefSeq" id="WP_160862090.1">
    <property type="nucleotide sequence ID" value="NZ_WUMK01000011.1"/>
</dbReference>
<dbReference type="EMBL" id="WUMK01000011">
    <property type="protein sequence ID" value="MXN48592.1"/>
    <property type="molecule type" value="Genomic_DNA"/>
</dbReference>
<dbReference type="Pfam" id="PF14534">
    <property type="entry name" value="DUF4440"/>
    <property type="match status" value="1"/>
</dbReference>
<name>A0A6N8SNQ3_9HYPH</name>
<keyword evidence="3" id="KW-1185">Reference proteome</keyword>
<organism evidence="2 3">
    <name type="scientific">Shinella kummerowiae</name>
    <dbReference type="NCBI Taxonomy" id="417745"/>
    <lineage>
        <taxon>Bacteria</taxon>
        <taxon>Pseudomonadati</taxon>
        <taxon>Pseudomonadota</taxon>
        <taxon>Alphaproteobacteria</taxon>
        <taxon>Hyphomicrobiales</taxon>
        <taxon>Rhizobiaceae</taxon>
        <taxon>Shinella</taxon>
    </lineage>
</organism>
<comment type="caution">
    <text evidence="2">The sequence shown here is derived from an EMBL/GenBank/DDBJ whole genome shotgun (WGS) entry which is preliminary data.</text>
</comment>
<accession>A0A6N8SNQ3</accession>
<evidence type="ECO:0000313" key="2">
    <source>
        <dbReference type="EMBL" id="MXN48592.1"/>
    </source>
</evidence>
<feature type="domain" description="DUF4440" evidence="1">
    <location>
        <begin position="10"/>
        <end position="114"/>
    </location>
</feature>
<dbReference type="OrthoDB" id="5383110at2"/>
<evidence type="ECO:0000313" key="3">
    <source>
        <dbReference type="Proteomes" id="UP000435802"/>
    </source>
</evidence>